<dbReference type="EMBL" id="CP011097">
    <property type="protein sequence ID" value="AJZ76576.1"/>
    <property type="molecule type" value="Genomic_DNA"/>
</dbReference>
<dbReference type="OrthoDB" id="9694at2157"/>
<evidence type="ECO:0008006" key="3">
    <source>
        <dbReference type="Google" id="ProtNLM"/>
    </source>
</evidence>
<sequence length="79" mass="9372">MIESRFDFNKLYGRIVRYYLDKKHYPKEMANQIAQRVVQKEIKARTCENSSCGHLLHDHLRNYESCLVAKCGCEKFTKS</sequence>
<dbReference type="KEGG" id="tah:SU86_002480"/>
<accession>A0A3G1B4I0</accession>
<protein>
    <recommendedName>
        <fullName evidence="3">Transposase</fullName>
    </recommendedName>
</protein>
<keyword evidence="2" id="KW-1185">Reference proteome</keyword>
<name>A0A3G1B4I0_9ARCH</name>
<dbReference type="AlphaFoldDB" id="A0A3G1B4I0"/>
<dbReference type="Proteomes" id="UP000266745">
    <property type="component" value="Chromosome"/>
</dbReference>
<evidence type="ECO:0000313" key="1">
    <source>
        <dbReference type="EMBL" id="AJZ76576.1"/>
    </source>
</evidence>
<gene>
    <name evidence="1" type="ORF">SU86_002480</name>
</gene>
<proteinExistence type="predicted"/>
<organism evidence="1 2">
    <name type="scientific">Candidatus Nitrosotenuis cloacae</name>
    <dbReference type="NCBI Taxonomy" id="1603555"/>
    <lineage>
        <taxon>Archaea</taxon>
        <taxon>Nitrososphaerota</taxon>
        <taxon>Candidatus Nitrosotenuis</taxon>
    </lineage>
</organism>
<evidence type="ECO:0000313" key="2">
    <source>
        <dbReference type="Proteomes" id="UP000266745"/>
    </source>
</evidence>
<reference evidence="1 2" key="1">
    <citation type="journal article" date="2016" name="Sci. Rep.">
        <title>A novel ammonia-oxidizing archaeon from wastewater treatment plant: Its enrichment, physiological and genomic characteristics.</title>
        <authorList>
            <person name="Li Y."/>
            <person name="Ding K."/>
            <person name="Wen X."/>
            <person name="Zhang B."/>
            <person name="Shen B."/>
            <person name="Yang Y."/>
        </authorList>
    </citation>
    <scope>NUCLEOTIDE SEQUENCE [LARGE SCALE GENOMIC DNA]</scope>
    <source>
        <strain evidence="1 2">SAT1</strain>
    </source>
</reference>